<evidence type="ECO:0000256" key="3">
    <source>
        <dbReference type="ARBA" id="ARBA00022448"/>
    </source>
</evidence>
<dbReference type="EMBL" id="LN831776">
    <property type="protein sequence ID" value="CQR56006.1"/>
    <property type="molecule type" value="Genomic_DNA"/>
</dbReference>
<keyword evidence="3" id="KW-0813">Transport</keyword>
<comment type="similarity">
    <text evidence="2">Belongs to the amino acid-polyamine-organocation (APC) superfamily. Spore germination protein (SGP) (TC 2.A.3.9) family.</text>
</comment>
<feature type="transmembrane region" description="Helical" evidence="8">
    <location>
        <begin position="308"/>
        <end position="326"/>
    </location>
</feature>
<evidence type="ECO:0000256" key="2">
    <source>
        <dbReference type="ARBA" id="ARBA00007998"/>
    </source>
</evidence>
<dbReference type="PANTHER" id="PTHR34975:SF2">
    <property type="entry name" value="SPORE GERMINATION PROTEIN A2"/>
    <property type="match status" value="1"/>
</dbReference>
<name>A0A0E4HAJ5_9BACL</name>
<evidence type="ECO:0000256" key="4">
    <source>
        <dbReference type="ARBA" id="ARBA00022544"/>
    </source>
</evidence>
<feature type="transmembrane region" description="Helical" evidence="8">
    <location>
        <begin position="12"/>
        <end position="35"/>
    </location>
</feature>
<dbReference type="PATRIC" id="fig|1073571.4.peg.3854"/>
<gene>
    <name evidence="9" type="ORF">PRIO_3603</name>
</gene>
<keyword evidence="7 8" id="KW-0472">Membrane</keyword>
<feature type="transmembrane region" description="Helical" evidence="8">
    <location>
        <begin position="184"/>
        <end position="206"/>
    </location>
</feature>
<evidence type="ECO:0000256" key="8">
    <source>
        <dbReference type="SAM" id="Phobius"/>
    </source>
</evidence>
<reference evidence="10" key="1">
    <citation type="submission" date="2015-03" db="EMBL/GenBank/DDBJ databases">
        <authorList>
            <person name="Wibberg D."/>
        </authorList>
    </citation>
    <scope>NUCLEOTIDE SEQUENCE [LARGE SCALE GENOMIC DNA]</scope>
</reference>
<dbReference type="Pfam" id="PF03845">
    <property type="entry name" value="Spore_permease"/>
    <property type="match status" value="1"/>
</dbReference>
<evidence type="ECO:0000256" key="6">
    <source>
        <dbReference type="ARBA" id="ARBA00022989"/>
    </source>
</evidence>
<keyword evidence="4" id="KW-0309">Germination</keyword>
<dbReference type="KEGG" id="pri:PRIO_3603"/>
<evidence type="ECO:0000256" key="1">
    <source>
        <dbReference type="ARBA" id="ARBA00004141"/>
    </source>
</evidence>
<feature type="transmembrane region" description="Helical" evidence="8">
    <location>
        <begin position="271"/>
        <end position="296"/>
    </location>
</feature>
<protein>
    <submittedName>
        <fullName evidence="9">Spore germination protein</fullName>
    </submittedName>
</protein>
<feature type="transmembrane region" description="Helical" evidence="8">
    <location>
        <begin position="122"/>
        <end position="139"/>
    </location>
</feature>
<dbReference type="Proteomes" id="UP000033163">
    <property type="component" value="Chromosome I"/>
</dbReference>
<comment type="subcellular location">
    <subcellularLocation>
        <location evidence="1">Membrane</location>
        <topology evidence="1">Multi-pass membrane protein</topology>
    </subcellularLocation>
</comment>
<evidence type="ECO:0000313" key="10">
    <source>
        <dbReference type="Proteomes" id="UP000033163"/>
    </source>
</evidence>
<dbReference type="AlphaFoldDB" id="A0A0E4HAJ5"/>
<dbReference type="RefSeq" id="WP_020433945.1">
    <property type="nucleotide sequence ID" value="NZ_AGBD01001823.1"/>
</dbReference>
<dbReference type="PANTHER" id="PTHR34975">
    <property type="entry name" value="SPORE GERMINATION PROTEIN A2"/>
    <property type="match status" value="1"/>
</dbReference>
<dbReference type="HOGENOM" id="CLU_047547_1_2_9"/>
<evidence type="ECO:0000256" key="7">
    <source>
        <dbReference type="ARBA" id="ARBA00023136"/>
    </source>
</evidence>
<dbReference type="NCBIfam" id="TIGR00912">
    <property type="entry name" value="2A0309"/>
    <property type="match status" value="1"/>
</dbReference>
<sequence length="372" mass="41449">MSKQVKISGRQFMVLTTLFTIGSAILIIPSGMAFLAKQDAWIAALVGVGAGFLLVWIYNTIATLYPRMTLVEIIETLLGKWLGKTISLLFIVTLFLSGPAAVLYDVGNFLTTQIMPETPAQSVNILFAVIIVMGARLGIETFARSAELLFPLFILLYISLVVLIAPEIKLENVQPVLETGIGPIWPAALSFISVLFLPHIILLMIFPTVNRIDNARKAFFNGSMFGGLMMVLIVALSILVLGPDLTARSIFPSYSLAQKISIGNFLQRIEAIMAVMWFISLYFRATIYIYVIVLAIAQIFNLKDYRPLILPLGMILVVMSVVIYPNVPYQQTWDGTVWLSYTLSIGLLLPLLLLCIHMVRKLWSKKRTESKR</sequence>
<evidence type="ECO:0000313" key="9">
    <source>
        <dbReference type="EMBL" id="CQR56006.1"/>
    </source>
</evidence>
<feature type="transmembrane region" description="Helical" evidence="8">
    <location>
        <begin position="218"/>
        <end position="241"/>
    </location>
</feature>
<dbReference type="InterPro" id="IPR004761">
    <property type="entry name" value="Spore_GerAB"/>
</dbReference>
<keyword evidence="6 8" id="KW-1133">Transmembrane helix</keyword>
<proteinExistence type="inferred from homology"/>
<feature type="transmembrane region" description="Helical" evidence="8">
    <location>
        <begin position="81"/>
        <end position="102"/>
    </location>
</feature>
<evidence type="ECO:0000256" key="5">
    <source>
        <dbReference type="ARBA" id="ARBA00022692"/>
    </source>
</evidence>
<keyword evidence="5 8" id="KW-0812">Transmembrane</keyword>
<organism evidence="9 10">
    <name type="scientific">Paenibacillus riograndensis SBR5</name>
    <dbReference type="NCBI Taxonomy" id="1073571"/>
    <lineage>
        <taxon>Bacteria</taxon>
        <taxon>Bacillati</taxon>
        <taxon>Bacillota</taxon>
        <taxon>Bacilli</taxon>
        <taxon>Bacillales</taxon>
        <taxon>Paenibacillaceae</taxon>
        <taxon>Paenibacillus</taxon>
        <taxon>Paenibacillus sonchi group</taxon>
    </lineage>
</organism>
<dbReference type="GO" id="GO:0009847">
    <property type="term" value="P:spore germination"/>
    <property type="evidence" value="ECO:0007669"/>
    <property type="project" value="InterPro"/>
</dbReference>
<dbReference type="GO" id="GO:0016020">
    <property type="term" value="C:membrane"/>
    <property type="evidence" value="ECO:0007669"/>
    <property type="project" value="UniProtKB-SubCell"/>
</dbReference>
<accession>A0A0E4HAJ5</accession>
<feature type="transmembrane region" description="Helical" evidence="8">
    <location>
        <begin position="338"/>
        <end position="359"/>
    </location>
</feature>
<feature type="transmembrane region" description="Helical" evidence="8">
    <location>
        <begin position="41"/>
        <end position="61"/>
    </location>
</feature>
<feature type="transmembrane region" description="Helical" evidence="8">
    <location>
        <begin position="146"/>
        <end position="164"/>
    </location>
</feature>